<comment type="caution">
    <text evidence="2">The sequence shown here is derived from an EMBL/GenBank/DDBJ whole genome shotgun (WGS) entry which is preliminary data.</text>
</comment>
<evidence type="ECO:0000313" key="2">
    <source>
        <dbReference type="EMBL" id="PZR36224.1"/>
    </source>
</evidence>
<evidence type="ECO:0000256" key="1">
    <source>
        <dbReference type="SAM" id="MobiDB-lite"/>
    </source>
</evidence>
<dbReference type="EMBL" id="QFQZ01000008">
    <property type="protein sequence ID" value="PZR36224.1"/>
    <property type="molecule type" value="Genomic_DNA"/>
</dbReference>
<feature type="compositionally biased region" description="Pro residues" evidence="1">
    <location>
        <begin position="50"/>
        <end position="65"/>
    </location>
</feature>
<organism evidence="2 3">
    <name type="scientific">Caulobacter segnis</name>
    <dbReference type="NCBI Taxonomy" id="88688"/>
    <lineage>
        <taxon>Bacteria</taxon>
        <taxon>Pseudomonadati</taxon>
        <taxon>Pseudomonadota</taxon>
        <taxon>Alphaproteobacteria</taxon>
        <taxon>Caulobacterales</taxon>
        <taxon>Caulobacteraceae</taxon>
        <taxon>Caulobacter</taxon>
    </lineage>
</organism>
<proteinExistence type="predicted"/>
<dbReference type="Gene3D" id="3.30.10.10">
    <property type="entry name" value="Trypsin Inhibitor V, subunit A"/>
    <property type="match status" value="1"/>
</dbReference>
<protein>
    <submittedName>
        <fullName evidence="2">Peptidase inhibitor I78</fullName>
    </submittedName>
</protein>
<name>A0A2W5X5W6_9CAUL</name>
<sequence length="144" mass="14720">MVGVQEGGASGVLLAPGGRARLGEAGMKRMMAGLGVGLALALAACSSAPEPKPAPPPPPETPTAPPAIALPAKPPAAEAKEDQCGLKEAQAFLGKPRTSLPAPVDPSRWRVACTTCPVTMDYRPDRLNILFNTDTGVVQQVKCG</sequence>
<reference evidence="2 3" key="1">
    <citation type="submission" date="2017-08" db="EMBL/GenBank/DDBJ databases">
        <title>Infants hospitalized years apart are colonized by the same room-sourced microbial strains.</title>
        <authorList>
            <person name="Brooks B."/>
            <person name="Olm M.R."/>
            <person name="Firek B.A."/>
            <person name="Baker R."/>
            <person name="Thomas B.C."/>
            <person name="Morowitz M.J."/>
            <person name="Banfield J.F."/>
        </authorList>
    </citation>
    <scope>NUCLEOTIDE SEQUENCE [LARGE SCALE GENOMIC DNA]</scope>
    <source>
        <strain evidence="2">S2_003_000_R2_4</strain>
    </source>
</reference>
<accession>A0A2W5X5W6</accession>
<dbReference type="AlphaFoldDB" id="A0A2W5X5W6"/>
<feature type="region of interest" description="Disordered" evidence="1">
    <location>
        <begin position="46"/>
        <end position="82"/>
    </location>
</feature>
<feature type="compositionally biased region" description="Low complexity" evidence="1">
    <location>
        <begin position="66"/>
        <end position="77"/>
    </location>
</feature>
<evidence type="ECO:0000313" key="3">
    <source>
        <dbReference type="Proteomes" id="UP000249393"/>
    </source>
</evidence>
<dbReference type="Proteomes" id="UP000249393">
    <property type="component" value="Unassembled WGS sequence"/>
</dbReference>
<gene>
    <name evidence="2" type="ORF">DI526_04530</name>
</gene>